<protein>
    <submittedName>
        <fullName evidence="2">Uncharacterized protein</fullName>
    </submittedName>
</protein>
<keyword evidence="3" id="KW-1185">Reference proteome</keyword>
<dbReference type="Proteomes" id="UP000275078">
    <property type="component" value="Unassembled WGS sequence"/>
</dbReference>
<feature type="region of interest" description="Disordered" evidence="1">
    <location>
        <begin position="1"/>
        <end position="181"/>
    </location>
</feature>
<name>A0A3N4HJ21_ASCIM</name>
<sequence length="476" mass="52115">MPPRSRRTRHSNGHRSGTPWCSCDSEDSDSSGSEDGGSPLPPVVRRGRKRAAPDEAAAGRPVKRRGHTRSGGRNGGRIGSRSVSVKREVKAEMKEERMDSEELYHAPGWSGESSVVDTSEVETEGDEGDETAGESELSGRSTPRVGTSRSATPRDGTSSGSSRSPAPRSAQIQRPSSSLPPARVFARSYEEMQTLFEQKLEELCDQLEVTHNIDGEVKITKGELARIVGVDWSKAYGIVTSLWHCREIMARRCIHVPGVVFKNRFPKEEAKRLRRVRREAARVRAAAAGVGRPERAGSESKPNGTTSPYTTRDATPPHDPRHESATSVVVRDGTQQPDQASPVSAPQIEQENIQHQQRTADCPTLAPTLGQLSEFLEPPSPPNDTLDTGNRLEIPPTNGSVTVHHPRKNAELSDSRLGAMVKQLEQQAMGAFLAEHLRALQTPGADLKASGERVREMMEYHKEMVKRLEGLFGEKS</sequence>
<feature type="region of interest" description="Disordered" evidence="1">
    <location>
        <begin position="376"/>
        <end position="405"/>
    </location>
</feature>
<organism evidence="2 3">
    <name type="scientific">Ascobolus immersus RN42</name>
    <dbReference type="NCBI Taxonomy" id="1160509"/>
    <lineage>
        <taxon>Eukaryota</taxon>
        <taxon>Fungi</taxon>
        <taxon>Dikarya</taxon>
        <taxon>Ascomycota</taxon>
        <taxon>Pezizomycotina</taxon>
        <taxon>Pezizomycetes</taxon>
        <taxon>Pezizales</taxon>
        <taxon>Ascobolaceae</taxon>
        <taxon>Ascobolus</taxon>
    </lineage>
</organism>
<dbReference type="AlphaFoldDB" id="A0A3N4HJ21"/>
<reference evidence="2 3" key="1">
    <citation type="journal article" date="2018" name="Nat. Ecol. Evol.">
        <title>Pezizomycetes genomes reveal the molecular basis of ectomycorrhizal truffle lifestyle.</title>
        <authorList>
            <person name="Murat C."/>
            <person name="Payen T."/>
            <person name="Noel B."/>
            <person name="Kuo A."/>
            <person name="Morin E."/>
            <person name="Chen J."/>
            <person name="Kohler A."/>
            <person name="Krizsan K."/>
            <person name="Balestrini R."/>
            <person name="Da Silva C."/>
            <person name="Montanini B."/>
            <person name="Hainaut M."/>
            <person name="Levati E."/>
            <person name="Barry K.W."/>
            <person name="Belfiori B."/>
            <person name="Cichocki N."/>
            <person name="Clum A."/>
            <person name="Dockter R.B."/>
            <person name="Fauchery L."/>
            <person name="Guy J."/>
            <person name="Iotti M."/>
            <person name="Le Tacon F."/>
            <person name="Lindquist E.A."/>
            <person name="Lipzen A."/>
            <person name="Malagnac F."/>
            <person name="Mello A."/>
            <person name="Molinier V."/>
            <person name="Miyauchi S."/>
            <person name="Poulain J."/>
            <person name="Riccioni C."/>
            <person name="Rubini A."/>
            <person name="Sitrit Y."/>
            <person name="Splivallo R."/>
            <person name="Traeger S."/>
            <person name="Wang M."/>
            <person name="Zifcakova L."/>
            <person name="Wipf D."/>
            <person name="Zambonelli A."/>
            <person name="Paolocci F."/>
            <person name="Nowrousian M."/>
            <person name="Ottonello S."/>
            <person name="Baldrian P."/>
            <person name="Spatafora J.W."/>
            <person name="Henrissat B."/>
            <person name="Nagy L.G."/>
            <person name="Aury J.M."/>
            <person name="Wincker P."/>
            <person name="Grigoriev I.V."/>
            <person name="Bonfante P."/>
            <person name="Martin F.M."/>
        </authorList>
    </citation>
    <scope>NUCLEOTIDE SEQUENCE [LARGE SCALE GENOMIC DNA]</scope>
    <source>
        <strain evidence="2 3">RN42</strain>
    </source>
</reference>
<feature type="compositionally biased region" description="Basic and acidic residues" evidence="1">
    <location>
        <begin position="85"/>
        <end position="104"/>
    </location>
</feature>
<evidence type="ECO:0000256" key="1">
    <source>
        <dbReference type="SAM" id="MobiDB-lite"/>
    </source>
</evidence>
<feature type="compositionally biased region" description="Basic residues" evidence="1">
    <location>
        <begin position="1"/>
        <end position="13"/>
    </location>
</feature>
<proteinExistence type="predicted"/>
<feature type="compositionally biased region" description="Polar residues" evidence="1">
    <location>
        <begin position="138"/>
        <end position="151"/>
    </location>
</feature>
<feature type="region of interest" description="Disordered" evidence="1">
    <location>
        <begin position="284"/>
        <end position="360"/>
    </location>
</feature>
<gene>
    <name evidence="2" type="ORF">BJ508DRAFT_313370</name>
</gene>
<evidence type="ECO:0000313" key="3">
    <source>
        <dbReference type="Proteomes" id="UP000275078"/>
    </source>
</evidence>
<dbReference type="EMBL" id="ML119807">
    <property type="protein sequence ID" value="RPA73925.1"/>
    <property type="molecule type" value="Genomic_DNA"/>
</dbReference>
<feature type="compositionally biased region" description="Basic and acidic residues" evidence="1">
    <location>
        <begin position="315"/>
        <end position="324"/>
    </location>
</feature>
<evidence type="ECO:0000313" key="2">
    <source>
        <dbReference type="EMBL" id="RPA73925.1"/>
    </source>
</evidence>
<feature type="compositionally biased region" description="Basic residues" evidence="1">
    <location>
        <begin position="61"/>
        <end position="70"/>
    </location>
</feature>
<feature type="compositionally biased region" description="Polar residues" evidence="1">
    <location>
        <begin position="300"/>
        <end position="313"/>
    </location>
</feature>
<accession>A0A3N4HJ21</accession>
<feature type="compositionally biased region" description="Polar residues" evidence="1">
    <location>
        <begin position="333"/>
        <end position="359"/>
    </location>
</feature>
<feature type="compositionally biased region" description="Low complexity" evidence="1">
    <location>
        <begin position="153"/>
        <end position="170"/>
    </location>
</feature>
<feature type="compositionally biased region" description="Acidic residues" evidence="1">
    <location>
        <begin position="119"/>
        <end position="133"/>
    </location>
</feature>